<dbReference type="Proteomes" id="UP000593572">
    <property type="component" value="Unassembled WGS sequence"/>
</dbReference>
<keyword evidence="2" id="KW-1185">Reference proteome</keyword>
<dbReference type="AlphaFoldDB" id="A0A7J8MQH6"/>
<accession>A0A7J8MQH6</accession>
<evidence type="ECO:0000313" key="1">
    <source>
        <dbReference type="EMBL" id="MBA0566832.1"/>
    </source>
</evidence>
<gene>
    <name evidence="1" type="ORF">Golob_011610</name>
</gene>
<evidence type="ECO:0000313" key="2">
    <source>
        <dbReference type="Proteomes" id="UP000593572"/>
    </source>
</evidence>
<protein>
    <submittedName>
        <fullName evidence="1">Uncharacterized protein</fullName>
    </submittedName>
</protein>
<reference evidence="1 2" key="1">
    <citation type="journal article" date="2019" name="Genome Biol. Evol.">
        <title>Insights into the evolution of the New World diploid cottons (Gossypium, subgenus Houzingenia) based on genome sequencing.</title>
        <authorList>
            <person name="Grover C.E."/>
            <person name="Arick M.A. 2nd"/>
            <person name="Thrash A."/>
            <person name="Conover J.L."/>
            <person name="Sanders W.S."/>
            <person name="Peterson D.G."/>
            <person name="Frelichowski J.E."/>
            <person name="Scheffler J.A."/>
            <person name="Scheffler B.E."/>
            <person name="Wendel J.F."/>
        </authorList>
    </citation>
    <scope>NUCLEOTIDE SEQUENCE [LARGE SCALE GENOMIC DNA]</scope>
    <source>
        <strain evidence="1">157</strain>
        <tissue evidence="1">Leaf</tissue>
    </source>
</reference>
<sequence>MKKWVANAYGTARDVALLNRRSVFLARGQYRLGVQVGPKTHQRVCGEVETRDTHSIFHVGSTITLEDVQLRLGLPMDGSVLTGSAQSADWGVICYDIMGAISDIIYGGRIDMGWL</sequence>
<proteinExistence type="predicted"/>
<name>A0A7J8MQH6_9ROSI</name>
<dbReference type="EMBL" id="JABEZX010000009">
    <property type="protein sequence ID" value="MBA0566832.1"/>
    <property type="molecule type" value="Genomic_DNA"/>
</dbReference>
<comment type="caution">
    <text evidence="1">The sequence shown here is derived from an EMBL/GenBank/DDBJ whole genome shotgun (WGS) entry which is preliminary data.</text>
</comment>
<organism evidence="1 2">
    <name type="scientific">Gossypium lobatum</name>
    <dbReference type="NCBI Taxonomy" id="34289"/>
    <lineage>
        <taxon>Eukaryota</taxon>
        <taxon>Viridiplantae</taxon>
        <taxon>Streptophyta</taxon>
        <taxon>Embryophyta</taxon>
        <taxon>Tracheophyta</taxon>
        <taxon>Spermatophyta</taxon>
        <taxon>Magnoliopsida</taxon>
        <taxon>eudicotyledons</taxon>
        <taxon>Gunneridae</taxon>
        <taxon>Pentapetalae</taxon>
        <taxon>rosids</taxon>
        <taxon>malvids</taxon>
        <taxon>Malvales</taxon>
        <taxon>Malvaceae</taxon>
        <taxon>Malvoideae</taxon>
        <taxon>Gossypium</taxon>
    </lineage>
</organism>